<organism evidence="3 4">
    <name type="scientific">Gossypium schwendimanii</name>
    <name type="common">Cotton</name>
    <dbReference type="NCBI Taxonomy" id="34291"/>
    <lineage>
        <taxon>Eukaryota</taxon>
        <taxon>Viridiplantae</taxon>
        <taxon>Streptophyta</taxon>
        <taxon>Embryophyta</taxon>
        <taxon>Tracheophyta</taxon>
        <taxon>Spermatophyta</taxon>
        <taxon>Magnoliopsida</taxon>
        <taxon>eudicotyledons</taxon>
        <taxon>Gunneridae</taxon>
        <taxon>Pentapetalae</taxon>
        <taxon>rosids</taxon>
        <taxon>malvids</taxon>
        <taxon>Malvales</taxon>
        <taxon>Malvaceae</taxon>
        <taxon>Malvoideae</taxon>
        <taxon>Gossypium</taxon>
    </lineage>
</organism>
<evidence type="ECO:0000256" key="1">
    <source>
        <dbReference type="PROSITE-ProRule" id="PRU00047"/>
    </source>
</evidence>
<dbReference type="EMBL" id="JABFAF010000007">
    <property type="protein sequence ID" value="MBA0859902.1"/>
    <property type="molecule type" value="Genomic_DNA"/>
</dbReference>
<dbReference type="InterPro" id="IPR001878">
    <property type="entry name" value="Znf_CCHC"/>
</dbReference>
<feature type="domain" description="CCHC-type" evidence="2">
    <location>
        <begin position="144"/>
        <end position="157"/>
    </location>
</feature>
<reference evidence="3 4" key="1">
    <citation type="journal article" date="2019" name="Genome Biol. Evol.">
        <title>Insights into the evolution of the New World diploid cottons (Gossypium, subgenus Houzingenia) based on genome sequencing.</title>
        <authorList>
            <person name="Grover C.E."/>
            <person name="Arick M.A. 2nd"/>
            <person name="Thrash A."/>
            <person name="Conover J.L."/>
            <person name="Sanders W.S."/>
            <person name="Peterson D.G."/>
            <person name="Frelichowski J.E."/>
            <person name="Scheffler J.A."/>
            <person name="Scheffler B.E."/>
            <person name="Wendel J.F."/>
        </authorList>
    </citation>
    <scope>NUCLEOTIDE SEQUENCE [LARGE SCALE GENOMIC DNA]</scope>
    <source>
        <strain evidence="3">1</strain>
        <tissue evidence="3">Leaf</tissue>
    </source>
</reference>
<accession>A0A7J9LM49</accession>
<dbReference type="GO" id="GO:0008270">
    <property type="term" value="F:zinc ion binding"/>
    <property type="evidence" value="ECO:0007669"/>
    <property type="project" value="UniProtKB-KW"/>
</dbReference>
<dbReference type="InterPro" id="IPR025836">
    <property type="entry name" value="Zn_knuckle_CX2CX4HX4C"/>
</dbReference>
<dbReference type="PANTHER" id="PTHR31286:SF167">
    <property type="entry name" value="OS09G0268800 PROTEIN"/>
    <property type="match status" value="1"/>
</dbReference>
<dbReference type="Pfam" id="PF14392">
    <property type="entry name" value="zf-CCHC_4"/>
    <property type="match status" value="1"/>
</dbReference>
<keyword evidence="1" id="KW-0479">Metal-binding</keyword>
<dbReference type="GO" id="GO:0003676">
    <property type="term" value="F:nucleic acid binding"/>
    <property type="evidence" value="ECO:0007669"/>
    <property type="project" value="InterPro"/>
</dbReference>
<name>A0A7J9LM49_GOSSC</name>
<evidence type="ECO:0000313" key="4">
    <source>
        <dbReference type="Proteomes" id="UP000593576"/>
    </source>
</evidence>
<keyword evidence="1" id="KW-0863">Zinc-finger</keyword>
<proteinExistence type="predicted"/>
<protein>
    <recommendedName>
        <fullName evidence="2">CCHC-type domain-containing protein</fullName>
    </recommendedName>
</protein>
<keyword evidence="4" id="KW-1185">Reference proteome</keyword>
<dbReference type="PROSITE" id="PS50158">
    <property type="entry name" value="ZF_CCHC"/>
    <property type="match status" value="1"/>
</dbReference>
<keyword evidence="1" id="KW-0862">Zinc</keyword>
<sequence>MKGIWKTKKKFVIQVVGQNLFTIAFELADDLELILDGRPWIFRKSVILFDRLNQAMDRDQIRLTLSPFWMKFDPNFPEFDKKDLLHAIGASFGGVLRSEINEDFCRLRVNLDVQRPLRRGIFVSMDSVNKVWVPFKYENLPMFCFGCGRMGHGLSNCIQLPPEKKSQISENPPFSIALKAESKLLGKEIKFNTLIKKVGVQCSYTGGENVMEKSTVLCVGDNAKVGGSQENGELLGEEVTEEKNGLLGIKKDEEVGLV</sequence>
<dbReference type="AlphaFoldDB" id="A0A7J9LM49"/>
<evidence type="ECO:0000313" key="3">
    <source>
        <dbReference type="EMBL" id="MBA0859902.1"/>
    </source>
</evidence>
<dbReference type="InterPro" id="IPR040256">
    <property type="entry name" value="At4g02000-like"/>
</dbReference>
<gene>
    <name evidence="3" type="ORF">Goshw_011914</name>
</gene>
<dbReference type="OrthoDB" id="1737333at2759"/>
<dbReference type="PANTHER" id="PTHR31286">
    <property type="entry name" value="GLYCINE-RICH CELL WALL STRUCTURAL PROTEIN 1.8-LIKE"/>
    <property type="match status" value="1"/>
</dbReference>
<dbReference type="Proteomes" id="UP000593576">
    <property type="component" value="Unassembled WGS sequence"/>
</dbReference>
<evidence type="ECO:0000259" key="2">
    <source>
        <dbReference type="PROSITE" id="PS50158"/>
    </source>
</evidence>
<comment type="caution">
    <text evidence="3">The sequence shown here is derived from an EMBL/GenBank/DDBJ whole genome shotgun (WGS) entry which is preliminary data.</text>
</comment>